<evidence type="ECO:0000313" key="3">
    <source>
        <dbReference type="Proteomes" id="UP000502421"/>
    </source>
</evidence>
<dbReference type="AlphaFoldDB" id="A0AAE6ZDL7"/>
<proteinExistence type="predicted"/>
<dbReference type="PANTHER" id="PTHR34585">
    <property type="match status" value="1"/>
</dbReference>
<dbReference type="RefSeq" id="WP_168802220.1">
    <property type="nucleotide sequence ID" value="NZ_CP051205.1"/>
</dbReference>
<feature type="domain" description="Helix-turn-helix" evidence="1">
    <location>
        <begin position="36"/>
        <end position="84"/>
    </location>
</feature>
<dbReference type="EMBL" id="CP051205">
    <property type="protein sequence ID" value="QJB29932.1"/>
    <property type="molecule type" value="Genomic_DNA"/>
</dbReference>
<dbReference type="Proteomes" id="UP000502421">
    <property type="component" value="Chromosome"/>
</dbReference>
<dbReference type="Pfam" id="PF12728">
    <property type="entry name" value="HTH_17"/>
    <property type="match status" value="1"/>
</dbReference>
<protein>
    <submittedName>
        <fullName evidence="2">Helix-turn-helix domain-containing protein</fullName>
    </submittedName>
</protein>
<gene>
    <name evidence="2" type="ORF">HF329_00850</name>
</gene>
<dbReference type="SUPFAM" id="SSF46955">
    <property type="entry name" value="Putative DNA-binding domain"/>
    <property type="match status" value="1"/>
</dbReference>
<dbReference type="KEGG" id="coy:HF329_00850"/>
<name>A0AAE6ZDL7_9BACT</name>
<organism evidence="2 3">
    <name type="scientific">Chitinophaga oryzae</name>
    <dbReference type="NCBI Taxonomy" id="2725414"/>
    <lineage>
        <taxon>Bacteria</taxon>
        <taxon>Pseudomonadati</taxon>
        <taxon>Bacteroidota</taxon>
        <taxon>Chitinophagia</taxon>
        <taxon>Chitinophagales</taxon>
        <taxon>Chitinophagaceae</taxon>
        <taxon>Chitinophaga</taxon>
    </lineage>
</organism>
<accession>A0AAE6ZDL7</accession>
<dbReference type="InterPro" id="IPR041657">
    <property type="entry name" value="HTH_17"/>
</dbReference>
<evidence type="ECO:0000259" key="1">
    <source>
        <dbReference type="Pfam" id="PF12728"/>
    </source>
</evidence>
<sequence>MPQEIITLSDLNQFKVDLINEIKEILKVATSSPTQWLKTHQVREMLGISPGTLQNMRINGTLPYTKIKGIIFYDYNDIVQLMESLKKNTMKR</sequence>
<evidence type="ECO:0000313" key="2">
    <source>
        <dbReference type="EMBL" id="QJB29932.1"/>
    </source>
</evidence>
<dbReference type="InterPro" id="IPR009061">
    <property type="entry name" value="DNA-bd_dom_put_sf"/>
</dbReference>
<reference evidence="3" key="1">
    <citation type="submission" date="2020-04" db="EMBL/GenBank/DDBJ databases">
        <authorList>
            <person name="Kittiwongwattana C."/>
        </authorList>
    </citation>
    <scope>NUCLEOTIDE SEQUENCE [LARGE SCALE GENOMIC DNA]</scope>
    <source>
        <strain evidence="3">1310</strain>
    </source>
</reference>
<dbReference type="PANTHER" id="PTHR34585:SF22">
    <property type="entry name" value="HELIX-TURN-HELIX DOMAIN-CONTAINING PROTEIN"/>
    <property type="match status" value="1"/>
</dbReference>